<feature type="domain" description="ABC-2 type transporter transmembrane" evidence="8">
    <location>
        <begin position="114"/>
        <end position="284"/>
    </location>
</feature>
<protein>
    <submittedName>
        <fullName evidence="9">(wild Malaysian banana) hypothetical protein</fullName>
    </submittedName>
</protein>
<feature type="transmembrane region" description="Helical" evidence="7">
    <location>
        <begin position="179"/>
        <end position="200"/>
    </location>
</feature>
<dbReference type="Pfam" id="PF01061">
    <property type="entry name" value="ABC2_membrane"/>
    <property type="match status" value="1"/>
</dbReference>
<feature type="transmembrane region" description="Helical" evidence="7">
    <location>
        <begin position="316"/>
        <end position="339"/>
    </location>
</feature>
<dbReference type="GO" id="GO:0005886">
    <property type="term" value="C:plasma membrane"/>
    <property type="evidence" value="ECO:0007669"/>
    <property type="project" value="UniProtKB-ARBA"/>
</dbReference>
<evidence type="ECO:0000256" key="3">
    <source>
        <dbReference type="ARBA" id="ARBA00022692"/>
    </source>
</evidence>
<evidence type="ECO:0000256" key="4">
    <source>
        <dbReference type="ARBA" id="ARBA00022989"/>
    </source>
</evidence>
<keyword evidence="4 7" id="KW-1133">Transmembrane helix</keyword>
<evidence type="ECO:0000313" key="10">
    <source>
        <dbReference type="EnsemblPlants" id="Ma02_p03010.1"/>
    </source>
</evidence>
<evidence type="ECO:0000256" key="5">
    <source>
        <dbReference type="ARBA" id="ARBA00023136"/>
    </source>
</evidence>
<evidence type="ECO:0000256" key="6">
    <source>
        <dbReference type="SAM" id="MobiDB-lite"/>
    </source>
</evidence>
<name>A0A804HYP7_MUSAM</name>
<evidence type="ECO:0000256" key="7">
    <source>
        <dbReference type="SAM" id="Phobius"/>
    </source>
</evidence>
<dbReference type="AlphaFoldDB" id="A0A804HYP7"/>
<dbReference type="PANTHER" id="PTHR19241">
    <property type="entry name" value="ATP-BINDING CASSETTE TRANSPORTER"/>
    <property type="match status" value="1"/>
</dbReference>
<dbReference type="GO" id="GO:0140359">
    <property type="term" value="F:ABC-type transporter activity"/>
    <property type="evidence" value="ECO:0007669"/>
    <property type="project" value="InterPro"/>
</dbReference>
<dbReference type="Proteomes" id="UP000012960">
    <property type="component" value="Unplaced"/>
</dbReference>
<feature type="region of interest" description="Disordered" evidence="6">
    <location>
        <begin position="1"/>
        <end position="24"/>
    </location>
</feature>
<reference evidence="9" key="1">
    <citation type="submission" date="2021-03" db="EMBL/GenBank/DDBJ databases">
        <authorList>
            <consortium name="Genoscope - CEA"/>
            <person name="William W."/>
        </authorList>
    </citation>
    <scope>NUCLEOTIDE SEQUENCE</scope>
    <source>
        <strain evidence="9">Doubled-haploid Pahang</strain>
    </source>
</reference>
<gene>
    <name evidence="9" type="ORF">GSMUA_58330.1</name>
</gene>
<dbReference type="OMA" id="YLHVVVI"/>
<dbReference type="InterPro" id="IPR013525">
    <property type="entry name" value="ABC2_TM"/>
</dbReference>
<feature type="transmembrane region" description="Helical" evidence="7">
    <location>
        <begin position="122"/>
        <end position="148"/>
    </location>
</feature>
<evidence type="ECO:0000256" key="1">
    <source>
        <dbReference type="ARBA" id="ARBA00004141"/>
    </source>
</evidence>
<keyword evidence="3 7" id="KW-0812">Transmembrane</keyword>
<keyword evidence="11" id="KW-1185">Reference proteome</keyword>
<evidence type="ECO:0000256" key="2">
    <source>
        <dbReference type="ARBA" id="ARBA00022448"/>
    </source>
</evidence>
<sequence>MASELTRKNGSSSSRRNWAGGYQDPADVLRQRSIAAEEGDERESLMWAALEKPPTYDRMRKGIIRQTVDGGGALCSEVDIHRLRRQDRKLLLDRIFRVVEEDNERFLKRLRDRMDRSKQQDIFDILGAIYAAIFFLGASNAIAVQPIVGIERTVFYRERAAGMYSALAYALAQVSIEMVYILAQGLLYSLLLFSMIGFIWQATTFFWFFFFIFMSFAYFVLHGMMIVALTPDHQVASILSSFFYTFWNLFSGFLIPRPSIPVWWRWYYWGDPVAWTIYGVVASQLGQKENLIDIPGESRITVKQFLEDNLGYEHSFLGYVALAHLGFALVFFLVFGYSIKCLNFQKR</sequence>
<dbReference type="InParanoid" id="A0A804HYP7"/>
<dbReference type="EMBL" id="HG996467">
    <property type="protein sequence ID" value="CAG1860939.1"/>
    <property type="molecule type" value="Genomic_DNA"/>
</dbReference>
<feature type="transmembrane region" description="Helical" evidence="7">
    <location>
        <begin position="235"/>
        <end position="255"/>
    </location>
</feature>
<accession>A0A804HYP7</accession>
<keyword evidence="2" id="KW-0813">Transport</keyword>
<evidence type="ECO:0000313" key="11">
    <source>
        <dbReference type="Proteomes" id="UP000012960"/>
    </source>
</evidence>
<reference evidence="10" key="2">
    <citation type="submission" date="2021-05" db="UniProtKB">
        <authorList>
            <consortium name="EnsemblPlants"/>
        </authorList>
    </citation>
    <scope>IDENTIFICATION</scope>
    <source>
        <strain evidence="10">subsp. malaccensis</strain>
    </source>
</reference>
<keyword evidence="5 7" id="KW-0472">Membrane</keyword>
<evidence type="ECO:0000259" key="8">
    <source>
        <dbReference type="Pfam" id="PF01061"/>
    </source>
</evidence>
<evidence type="ECO:0000313" key="9">
    <source>
        <dbReference type="EMBL" id="CAG1860939.1"/>
    </source>
</evidence>
<comment type="subcellular location">
    <subcellularLocation>
        <location evidence="1">Membrane</location>
        <topology evidence="1">Multi-pass membrane protein</topology>
    </subcellularLocation>
</comment>
<dbReference type="Gramene" id="Ma02_t03010.1">
    <property type="protein sequence ID" value="Ma02_p03010.1"/>
    <property type="gene ID" value="Ma02_g03010"/>
</dbReference>
<dbReference type="EnsemblPlants" id="Ma02_t03010.1">
    <property type="protein sequence ID" value="Ma02_p03010.1"/>
    <property type="gene ID" value="Ma02_g03010"/>
</dbReference>
<organism evidence="10 11">
    <name type="scientific">Musa acuminata subsp. malaccensis</name>
    <name type="common">Wild banana</name>
    <name type="synonym">Musa malaccensis</name>
    <dbReference type="NCBI Taxonomy" id="214687"/>
    <lineage>
        <taxon>Eukaryota</taxon>
        <taxon>Viridiplantae</taxon>
        <taxon>Streptophyta</taxon>
        <taxon>Embryophyta</taxon>
        <taxon>Tracheophyta</taxon>
        <taxon>Spermatophyta</taxon>
        <taxon>Magnoliopsida</taxon>
        <taxon>Liliopsida</taxon>
        <taxon>Zingiberales</taxon>
        <taxon>Musaceae</taxon>
        <taxon>Musa</taxon>
    </lineage>
</organism>
<proteinExistence type="predicted"/>
<feature type="transmembrane region" description="Helical" evidence="7">
    <location>
        <begin position="206"/>
        <end position="228"/>
    </location>
</feature>